<name>A0A1R2CBZ0_9CILI</name>
<evidence type="ECO:0000313" key="2">
    <source>
        <dbReference type="EMBL" id="OMJ86519.1"/>
    </source>
</evidence>
<accession>A0A1R2CBZ0</accession>
<feature type="compositionally biased region" description="Basic and acidic residues" evidence="1">
    <location>
        <begin position="9"/>
        <end position="23"/>
    </location>
</feature>
<evidence type="ECO:0000313" key="3">
    <source>
        <dbReference type="Proteomes" id="UP000187209"/>
    </source>
</evidence>
<feature type="region of interest" description="Disordered" evidence="1">
    <location>
        <begin position="1"/>
        <end position="47"/>
    </location>
</feature>
<evidence type="ECO:0000256" key="1">
    <source>
        <dbReference type="SAM" id="MobiDB-lite"/>
    </source>
</evidence>
<proteinExistence type="predicted"/>
<gene>
    <name evidence="2" type="ORF">SteCoe_11934</name>
</gene>
<organism evidence="2 3">
    <name type="scientific">Stentor coeruleus</name>
    <dbReference type="NCBI Taxonomy" id="5963"/>
    <lineage>
        <taxon>Eukaryota</taxon>
        <taxon>Sar</taxon>
        <taxon>Alveolata</taxon>
        <taxon>Ciliophora</taxon>
        <taxon>Postciliodesmatophora</taxon>
        <taxon>Heterotrichea</taxon>
        <taxon>Heterotrichida</taxon>
        <taxon>Stentoridae</taxon>
        <taxon>Stentor</taxon>
    </lineage>
</organism>
<sequence>MGKCCSSQKKSEGKTKTPIRDQAKQPGGIDNNQCSKEIPPPNSVSSIKEQDLAIKSSDSIKQICEKSIEIVIEESLHNHSIVSAKKNTETSKMTEFQNSLSLFHDANPEQISRERSKSPNLNEYINNAHKNRKPRPDIKLIQNEIERAKESIAKSLALSSNSQIKYSKSHKNKLKAQETNLSLRKVNQSN</sequence>
<protein>
    <submittedName>
        <fullName evidence="2">Uncharacterized protein</fullName>
    </submittedName>
</protein>
<feature type="region of interest" description="Disordered" evidence="1">
    <location>
        <begin position="164"/>
        <end position="190"/>
    </location>
</feature>
<feature type="compositionally biased region" description="Polar residues" evidence="1">
    <location>
        <begin position="177"/>
        <end position="190"/>
    </location>
</feature>
<dbReference type="Proteomes" id="UP000187209">
    <property type="component" value="Unassembled WGS sequence"/>
</dbReference>
<comment type="caution">
    <text evidence="2">The sequence shown here is derived from an EMBL/GenBank/DDBJ whole genome shotgun (WGS) entry which is preliminary data.</text>
</comment>
<dbReference type="AlphaFoldDB" id="A0A1R2CBZ0"/>
<dbReference type="EMBL" id="MPUH01000203">
    <property type="protein sequence ID" value="OMJ86519.1"/>
    <property type="molecule type" value="Genomic_DNA"/>
</dbReference>
<reference evidence="2 3" key="1">
    <citation type="submission" date="2016-11" db="EMBL/GenBank/DDBJ databases">
        <title>The macronuclear genome of Stentor coeruleus: a giant cell with tiny introns.</title>
        <authorList>
            <person name="Slabodnick M."/>
            <person name="Ruby J.G."/>
            <person name="Reiff S.B."/>
            <person name="Swart E.C."/>
            <person name="Gosai S."/>
            <person name="Prabakaran S."/>
            <person name="Witkowska E."/>
            <person name="Larue G.E."/>
            <person name="Fisher S."/>
            <person name="Freeman R.M."/>
            <person name="Gunawardena J."/>
            <person name="Chu W."/>
            <person name="Stover N.A."/>
            <person name="Gregory B.D."/>
            <person name="Nowacki M."/>
            <person name="Derisi J."/>
            <person name="Roy S.W."/>
            <person name="Marshall W.F."/>
            <person name="Sood P."/>
        </authorList>
    </citation>
    <scope>NUCLEOTIDE SEQUENCE [LARGE SCALE GENOMIC DNA]</scope>
    <source>
        <strain evidence="2">WM001</strain>
    </source>
</reference>
<keyword evidence="3" id="KW-1185">Reference proteome</keyword>